<name>A0A8B6ETL4_MYTGA</name>
<accession>A0A8B6ETL4</accession>
<reference evidence="2" key="1">
    <citation type="submission" date="2018-11" db="EMBL/GenBank/DDBJ databases">
        <authorList>
            <person name="Alioto T."/>
            <person name="Alioto T."/>
        </authorList>
    </citation>
    <scope>NUCLEOTIDE SEQUENCE</scope>
</reference>
<dbReference type="Proteomes" id="UP000596742">
    <property type="component" value="Unassembled WGS sequence"/>
</dbReference>
<feature type="signal peptide" evidence="1">
    <location>
        <begin position="1"/>
        <end position="22"/>
    </location>
</feature>
<evidence type="ECO:0000313" key="3">
    <source>
        <dbReference type="Proteomes" id="UP000596742"/>
    </source>
</evidence>
<dbReference type="OrthoDB" id="6149488at2759"/>
<evidence type="ECO:0000313" key="2">
    <source>
        <dbReference type="EMBL" id="VDI39442.1"/>
    </source>
</evidence>
<comment type="caution">
    <text evidence="2">The sequence shown here is derived from an EMBL/GenBank/DDBJ whole genome shotgun (WGS) entry which is preliminary data.</text>
</comment>
<gene>
    <name evidence="2" type="ORF">MGAL_10B020787</name>
</gene>
<feature type="chain" id="PRO_5032667805" evidence="1">
    <location>
        <begin position="23"/>
        <end position="501"/>
    </location>
</feature>
<protein>
    <submittedName>
        <fullName evidence="2">Uncharacterized protein</fullName>
    </submittedName>
</protein>
<sequence length="501" mass="56209">MTNMGLLHVAVVAILLQSAVQAQNSCSNSQSYKALFSAIENNPCLPDSQVWHLLNGIRYTSCKHLAAQRMYDKFRQYDASQCGCTGHYSSWHFSYSLNDHCESHFKRLLDHYGNTHHHNCNSHLFLWKDLQQIPTDRRGQYDRACISDLTKILDTTMRSSPNNCHCVETGHNGQSGQQTNPPTTGAPVSTMFITKSVYAGCNDHTANGKITELLNGLNRSPCMADTQVWDLIYNIRKPECRHAAAEIVHDKLRNFNRDQCECSGSYTQWPLRSYNYESDHCDRHFASLLAHYKNFHLHCHTHLFIWNNLRQIPVDGNGQYNYKCIYHLALEIKNAMQSSTNTCQCKKKTIVTTDATVATTQPTPVPTVAQTTAATCDPVKTLAGVAHNTVVGQTSKCTDGIHSPAIYFVQSACSLNYRLSDLSPGQKMKDVCQTLPHYTAVAHFVGNVLDTSATNRDAGIFIGCGTDHFRVVTENCTTKLHVEHILFTDPKADSYYVINHP</sequence>
<organism evidence="2 3">
    <name type="scientific">Mytilus galloprovincialis</name>
    <name type="common">Mediterranean mussel</name>
    <dbReference type="NCBI Taxonomy" id="29158"/>
    <lineage>
        <taxon>Eukaryota</taxon>
        <taxon>Metazoa</taxon>
        <taxon>Spiralia</taxon>
        <taxon>Lophotrochozoa</taxon>
        <taxon>Mollusca</taxon>
        <taxon>Bivalvia</taxon>
        <taxon>Autobranchia</taxon>
        <taxon>Pteriomorphia</taxon>
        <taxon>Mytilida</taxon>
        <taxon>Mytiloidea</taxon>
        <taxon>Mytilidae</taxon>
        <taxon>Mytilinae</taxon>
        <taxon>Mytilus</taxon>
    </lineage>
</organism>
<dbReference type="EMBL" id="UYJE01005689">
    <property type="protein sequence ID" value="VDI39442.1"/>
    <property type="molecule type" value="Genomic_DNA"/>
</dbReference>
<proteinExistence type="predicted"/>
<keyword evidence="1" id="KW-0732">Signal</keyword>
<keyword evidence="3" id="KW-1185">Reference proteome</keyword>
<dbReference type="AlphaFoldDB" id="A0A8B6ETL4"/>
<evidence type="ECO:0000256" key="1">
    <source>
        <dbReference type="SAM" id="SignalP"/>
    </source>
</evidence>